<dbReference type="PANTHER" id="PTHR42770">
    <property type="entry name" value="AMINO ACID TRANSPORTER-RELATED"/>
    <property type="match status" value="1"/>
</dbReference>
<evidence type="ECO:0000256" key="6">
    <source>
        <dbReference type="SAM" id="Phobius"/>
    </source>
</evidence>
<evidence type="ECO:0000313" key="7">
    <source>
        <dbReference type="EMBL" id="SIN69271.1"/>
    </source>
</evidence>
<dbReference type="InterPro" id="IPR002293">
    <property type="entry name" value="AA/rel_permease1"/>
</dbReference>
<feature type="transmembrane region" description="Helical" evidence="6">
    <location>
        <begin position="351"/>
        <end position="372"/>
    </location>
</feature>
<evidence type="ECO:0000256" key="4">
    <source>
        <dbReference type="ARBA" id="ARBA00022989"/>
    </source>
</evidence>
<keyword evidence="8" id="KW-1185">Reference proteome</keyword>
<feature type="transmembrane region" description="Helical" evidence="6">
    <location>
        <begin position="190"/>
        <end position="212"/>
    </location>
</feature>
<sequence>MENSKKEVLNGSGALVRELGKLQGYATLIGVLIGSGIFVVIGTAGGMTGPSVPLSFLALYPVILSTAMAYMVFLSTPLGERPGGAYLHIQETFGKTYPAFMAVWFQWIAFMGALGVLSLSFGEYATFFVKKANPVAVACGILLLFYLVNLVGVRYYGNVQTIMCFVLLVSIVILVVPGLFHVKISNYRPLFPFGLKGFLGSLAPLFMSYAGFEALAQAAGETREARKTLPMVFFKGISLTVAIYVIMAFVAFGVLPYGELAKSKSAMADVAATYLPFGAAGIVALGALMAFTTSINATLMAPPRVLLVLAEDGVIPPVLSRVHPKFHTPHVALTISTLVALALLLTKTLDYILAVTLQSIFILYIIHGVALIALPFINKKLYDSALFRPRRLLIVVCGLFSVCCMIAFSYKMLIQTWPLILLCAVVGTGVFIYGMARNFRGERVLKGAEKS</sequence>
<dbReference type="RefSeq" id="WP_074199616.1">
    <property type="nucleotide sequence ID" value="NZ_FSQZ01000001.1"/>
</dbReference>
<feature type="transmembrane region" description="Helical" evidence="6">
    <location>
        <begin position="134"/>
        <end position="153"/>
    </location>
</feature>
<feature type="transmembrane region" description="Helical" evidence="6">
    <location>
        <begin position="165"/>
        <end position="184"/>
    </location>
</feature>
<name>A0ABY1JDQ0_9BACT</name>
<evidence type="ECO:0000256" key="1">
    <source>
        <dbReference type="ARBA" id="ARBA00004651"/>
    </source>
</evidence>
<dbReference type="Pfam" id="PF13520">
    <property type="entry name" value="AA_permease_2"/>
    <property type="match status" value="1"/>
</dbReference>
<organism evidence="7 8">
    <name type="scientific">Acetomicrobium flavidum</name>
    <dbReference type="NCBI Taxonomy" id="49896"/>
    <lineage>
        <taxon>Bacteria</taxon>
        <taxon>Thermotogati</taxon>
        <taxon>Synergistota</taxon>
        <taxon>Synergistia</taxon>
        <taxon>Synergistales</taxon>
        <taxon>Acetomicrobiaceae</taxon>
        <taxon>Acetomicrobium</taxon>
    </lineage>
</organism>
<evidence type="ECO:0000256" key="5">
    <source>
        <dbReference type="ARBA" id="ARBA00023136"/>
    </source>
</evidence>
<dbReference type="Proteomes" id="UP000185093">
    <property type="component" value="Unassembled WGS sequence"/>
</dbReference>
<evidence type="ECO:0000256" key="2">
    <source>
        <dbReference type="ARBA" id="ARBA00022475"/>
    </source>
</evidence>
<gene>
    <name evidence="7" type="ORF">SAMN05444368_1235</name>
</gene>
<feature type="transmembrane region" description="Helical" evidence="6">
    <location>
        <begin position="274"/>
        <end position="299"/>
    </location>
</feature>
<feature type="transmembrane region" description="Helical" evidence="6">
    <location>
        <begin position="25"/>
        <end position="45"/>
    </location>
</feature>
<feature type="transmembrane region" description="Helical" evidence="6">
    <location>
        <begin position="99"/>
        <end position="122"/>
    </location>
</feature>
<reference evidence="7 8" key="1">
    <citation type="submission" date="2016-11" db="EMBL/GenBank/DDBJ databases">
        <authorList>
            <person name="Varghese N."/>
            <person name="Submissions S."/>
        </authorList>
    </citation>
    <scope>NUCLEOTIDE SEQUENCE [LARGE SCALE GENOMIC DNA]</scope>
    <source>
        <strain evidence="7 8">DSM 20664</strain>
    </source>
</reference>
<feature type="transmembrane region" description="Helical" evidence="6">
    <location>
        <begin position="392"/>
        <end position="410"/>
    </location>
</feature>
<dbReference type="InterPro" id="IPR050367">
    <property type="entry name" value="APC_superfamily"/>
</dbReference>
<comment type="subcellular location">
    <subcellularLocation>
        <location evidence="1">Cell membrane</location>
        <topology evidence="1">Multi-pass membrane protein</topology>
    </subcellularLocation>
</comment>
<keyword evidence="4 6" id="KW-1133">Transmembrane helix</keyword>
<feature type="transmembrane region" description="Helical" evidence="6">
    <location>
        <begin position="57"/>
        <end position="78"/>
    </location>
</feature>
<evidence type="ECO:0000256" key="3">
    <source>
        <dbReference type="ARBA" id="ARBA00022692"/>
    </source>
</evidence>
<feature type="transmembrane region" description="Helical" evidence="6">
    <location>
        <begin position="416"/>
        <end position="436"/>
    </location>
</feature>
<dbReference type="EMBL" id="FSQZ01000001">
    <property type="protein sequence ID" value="SIN69271.1"/>
    <property type="molecule type" value="Genomic_DNA"/>
</dbReference>
<accession>A0ABY1JDQ0</accession>
<comment type="caution">
    <text evidence="7">The sequence shown here is derived from an EMBL/GenBank/DDBJ whole genome shotgun (WGS) entry which is preliminary data.</text>
</comment>
<keyword evidence="5 6" id="KW-0472">Membrane</keyword>
<feature type="transmembrane region" description="Helical" evidence="6">
    <location>
        <begin position="326"/>
        <end position="345"/>
    </location>
</feature>
<feature type="transmembrane region" description="Helical" evidence="6">
    <location>
        <begin position="232"/>
        <end position="254"/>
    </location>
</feature>
<proteinExistence type="predicted"/>
<keyword evidence="2" id="KW-1003">Cell membrane</keyword>
<dbReference type="Gene3D" id="1.20.1740.10">
    <property type="entry name" value="Amino acid/polyamine transporter I"/>
    <property type="match status" value="1"/>
</dbReference>
<dbReference type="PIRSF" id="PIRSF006060">
    <property type="entry name" value="AA_transporter"/>
    <property type="match status" value="1"/>
</dbReference>
<keyword evidence="3 6" id="KW-0812">Transmembrane</keyword>
<evidence type="ECO:0000313" key="8">
    <source>
        <dbReference type="Proteomes" id="UP000185093"/>
    </source>
</evidence>
<protein>
    <submittedName>
        <fullName evidence="7">Amino acid/polyamine/organocation transporter, APC superfamily</fullName>
    </submittedName>
</protein>
<dbReference type="PANTHER" id="PTHR42770:SF7">
    <property type="entry name" value="MEMBRANE PROTEIN"/>
    <property type="match status" value="1"/>
</dbReference>